<comment type="caution">
    <text evidence="2">The sequence shown here is derived from an EMBL/GenBank/DDBJ whole genome shotgun (WGS) entry which is preliminary data.</text>
</comment>
<evidence type="ECO:0000313" key="2">
    <source>
        <dbReference type="EMBL" id="CAG8109620.1"/>
    </source>
</evidence>
<dbReference type="OrthoDB" id="4238030at2759"/>
<protein>
    <submittedName>
        <fullName evidence="2">Uncharacterized protein</fullName>
    </submittedName>
</protein>
<dbReference type="AlphaFoldDB" id="A0A9W4HSV0"/>
<reference evidence="2" key="1">
    <citation type="submission" date="2021-07" db="EMBL/GenBank/DDBJ databases">
        <authorList>
            <person name="Branca A.L. A."/>
        </authorList>
    </citation>
    <scope>NUCLEOTIDE SEQUENCE</scope>
</reference>
<accession>A0A9W4HSV0</accession>
<feature type="region of interest" description="Disordered" evidence="1">
    <location>
        <begin position="11"/>
        <end position="39"/>
    </location>
</feature>
<gene>
    <name evidence="2" type="ORF">POLS_LOCUS4911</name>
</gene>
<evidence type="ECO:0000313" key="3">
    <source>
        <dbReference type="Proteomes" id="UP001153618"/>
    </source>
</evidence>
<dbReference type="Proteomes" id="UP001153618">
    <property type="component" value="Unassembled WGS sequence"/>
</dbReference>
<evidence type="ECO:0000256" key="1">
    <source>
        <dbReference type="SAM" id="MobiDB-lite"/>
    </source>
</evidence>
<keyword evidence="3" id="KW-1185">Reference proteome</keyword>
<name>A0A9W4HSV0_PENOL</name>
<proteinExistence type="predicted"/>
<sequence>MPYRAPLRIKTMGNPTVLEKRPHSPQVKTPLGEDLTTSPAKRRRVYLAEQYFGDETENPPSPAVIDPEARKLAETVAFVERAFSSWKAFEDELLPMECHCAPLRGRSDYRVWSRKIKMILKRNCVLDIVEGRVGQLPQSHPLDRDLERLNSTAAMIITRNLSALTKPMVRTMTNPRAMWEKLERHCKPSDWSLAQTGWLKLQNIKYSRCSGVRDYVEQMDDAWRSICLDKDEMFANHEVARCTSLVFALDTPKWETWKTNVLSGRQANIPSWANLVDKLFAAEFK</sequence>
<organism evidence="2 3">
    <name type="scientific">Penicillium olsonii</name>
    <dbReference type="NCBI Taxonomy" id="99116"/>
    <lineage>
        <taxon>Eukaryota</taxon>
        <taxon>Fungi</taxon>
        <taxon>Dikarya</taxon>
        <taxon>Ascomycota</taxon>
        <taxon>Pezizomycotina</taxon>
        <taxon>Eurotiomycetes</taxon>
        <taxon>Eurotiomycetidae</taxon>
        <taxon>Eurotiales</taxon>
        <taxon>Aspergillaceae</taxon>
        <taxon>Penicillium</taxon>
    </lineage>
</organism>
<dbReference type="EMBL" id="CAJVOS010000025">
    <property type="protein sequence ID" value="CAG8109620.1"/>
    <property type="molecule type" value="Genomic_DNA"/>
</dbReference>